<dbReference type="InterPro" id="IPR009081">
    <property type="entry name" value="PP-bd_ACP"/>
</dbReference>
<evidence type="ECO:0000313" key="4">
    <source>
        <dbReference type="EMBL" id="QBB69886.1"/>
    </source>
</evidence>
<keyword evidence="1" id="KW-0596">Phosphopantetheine</keyword>
<organism evidence="4 5">
    <name type="scientific">Pseudolysobacter antarcticus</name>
    <dbReference type="NCBI Taxonomy" id="2511995"/>
    <lineage>
        <taxon>Bacteria</taxon>
        <taxon>Pseudomonadati</taxon>
        <taxon>Pseudomonadota</taxon>
        <taxon>Gammaproteobacteria</taxon>
        <taxon>Lysobacterales</taxon>
        <taxon>Rhodanobacteraceae</taxon>
        <taxon>Pseudolysobacter</taxon>
    </lineage>
</organism>
<evidence type="ECO:0000256" key="1">
    <source>
        <dbReference type="ARBA" id="ARBA00022450"/>
    </source>
</evidence>
<dbReference type="Gene3D" id="1.10.1200.10">
    <property type="entry name" value="ACP-like"/>
    <property type="match status" value="1"/>
</dbReference>
<dbReference type="Pfam" id="PF00550">
    <property type="entry name" value="PP-binding"/>
    <property type="match status" value="1"/>
</dbReference>
<keyword evidence="2" id="KW-0597">Phosphoprotein</keyword>
<protein>
    <submittedName>
        <fullName evidence="4">Acyl carrier protein</fullName>
    </submittedName>
</protein>
<dbReference type="PANTHER" id="PTHR20863">
    <property type="entry name" value="ACYL CARRIER PROTEIN"/>
    <property type="match status" value="1"/>
</dbReference>
<name>A0A411HH80_9GAMM</name>
<reference evidence="4 5" key="1">
    <citation type="submission" date="2019-01" db="EMBL/GenBank/DDBJ databases">
        <title>Pseudolysobacter antarctica gen. nov., sp. nov., isolated from Fildes Peninsula, Antarctica.</title>
        <authorList>
            <person name="Wei Z."/>
            <person name="Peng F."/>
        </authorList>
    </citation>
    <scope>NUCLEOTIDE SEQUENCE [LARGE SCALE GENOMIC DNA]</scope>
    <source>
        <strain evidence="4 5">AQ6-296</strain>
    </source>
</reference>
<dbReference type="Proteomes" id="UP000291562">
    <property type="component" value="Chromosome"/>
</dbReference>
<dbReference type="RefSeq" id="WP_129832145.1">
    <property type="nucleotide sequence ID" value="NZ_CP035704.1"/>
</dbReference>
<evidence type="ECO:0000259" key="3">
    <source>
        <dbReference type="PROSITE" id="PS50075"/>
    </source>
</evidence>
<dbReference type="KEGG" id="xbc:ELE36_05615"/>
<dbReference type="SUPFAM" id="SSF47336">
    <property type="entry name" value="ACP-like"/>
    <property type="match status" value="1"/>
</dbReference>
<dbReference type="EMBL" id="CP035704">
    <property type="protein sequence ID" value="QBB69886.1"/>
    <property type="molecule type" value="Genomic_DNA"/>
</dbReference>
<dbReference type="GO" id="GO:0000035">
    <property type="term" value="F:acyl binding"/>
    <property type="evidence" value="ECO:0007669"/>
    <property type="project" value="TreeGrafter"/>
</dbReference>
<dbReference type="PROSITE" id="PS50075">
    <property type="entry name" value="CARRIER"/>
    <property type="match status" value="1"/>
</dbReference>
<sequence length="88" mass="9575">MSNVQETIFAIIAKESGIEASKITLESTLKDLEIDSLDAVQIIFELEDKFKITLPDRDPTVDTDSVQGLVTAVERLIAEKEAGAPVLS</sequence>
<dbReference type="PANTHER" id="PTHR20863:SF76">
    <property type="entry name" value="CARRIER DOMAIN-CONTAINING PROTEIN"/>
    <property type="match status" value="1"/>
</dbReference>
<gene>
    <name evidence="4" type="ORF">ELE36_05615</name>
</gene>
<evidence type="ECO:0000313" key="5">
    <source>
        <dbReference type="Proteomes" id="UP000291562"/>
    </source>
</evidence>
<proteinExistence type="predicted"/>
<dbReference type="InterPro" id="IPR003231">
    <property type="entry name" value="ACP"/>
</dbReference>
<accession>A0A411HH80</accession>
<dbReference type="GO" id="GO:0000036">
    <property type="term" value="F:acyl carrier activity"/>
    <property type="evidence" value="ECO:0007669"/>
    <property type="project" value="TreeGrafter"/>
</dbReference>
<dbReference type="OrthoDB" id="7063706at2"/>
<evidence type="ECO:0000256" key="2">
    <source>
        <dbReference type="ARBA" id="ARBA00022553"/>
    </source>
</evidence>
<dbReference type="InterPro" id="IPR036736">
    <property type="entry name" value="ACP-like_sf"/>
</dbReference>
<keyword evidence="5" id="KW-1185">Reference proteome</keyword>
<dbReference type="AlphaFoldDB" id="A0A411HH80"/>
<feature type="domain" description="Carrier" evidence="3">
    <location>
        <begin position="1"/>
        <end position="77"/>
    </location>
</feature>